<evidence type="ECO:0000256" key="1">
    <source>
        <dbReference type="ARBA" id="ARBA00023015"/>
    </source>
</evidence>
<evidence type="ECO:0000313" key="6">
    <source>
        <dbReference type="EMBL" id="GAQ67756.1"/>
    </source>
</evidence>
<accession>A0A100JY00</accession>
<dbReference type="InterPro" id="IPR009057">
    <property type="entry name" value="Homeodomain-like_sf"/>
</dbReference>
<dbReference type="InterPro" id="IPR050109">
    <property type="entry name" value="HTH-type_TetR-like_transc_reg"/>
</dbReference>
<feature type="DNA-binding region" description="H-T-H motif" evidence="4">
    <location>
        <begin position="44"/>
        <end position="63"/>
    </location>
</feature>
<dbReference type="Proteomes" id="UP000067448">
    <property type="component" value="Unassembled WGS sequence"/>
</dbReference>
<proteinExistence type="predicted"/>
<dbReference type="RefSeq" id="WP_059084717.1">
    <property type="nucleotide sequence ID" value="NZ_BCMM01000065.1"/>
</dbReference>
<evidence type="ECO:0000313" key="7">
    <source>
        <dbReference type="Proteomes" id="UP000067448"/>
    </source>
</evidence>
<evidence type="ECO:0000259" key="5">
    <source>
        <dbReference type="PROSITE" id="PS50977"/>
    </source>
</evidence>
<dbReference type="EMBL" id="BCMM01000065">
    <property type="protein sequence ID" value="GAQ67756.1"/>
    <property type="molecule type" value="Genomic_DNA"/>
</dbReference>
<dbReference type="InterPro" id="IPR001647">
    <property type="entry name" value="HTH_TetR"/>
</dbReference>
<dbReference type="Pfam" id="PF00440">
    <property type="entry name" value="TetR_N"/>
    <property type="match status" value="1"/>
</dbReference>
<dbReference type="GO" id="GO:0000976">
    <property type="term" value="F:transcription cis-regulatory region binding"/>
    <property type="evidence" value="ECO:0007669"/>
    <property type="project" value="TreeGrafter"/>
</dbReference>
<keyword evidence="2 4" id="KW-0238">DNA-binding</keyword>
<evidence type="ECO:0000256" key="2">
    <source>
        <dbReference type="ARBA" id="ARBA00023125"/>
    </source>
</evidence>
<keyword evidence="1" id="KW-0805">Transcription regulation</keyword>
<dbReference type="PROSITE" id="PS50977">
    <property type="entry name" value="HTH_TETR_2"/>
    <property type="match status" value="1"/>
</dbReference>
<dbReference type="Pfam" id="PF17940">
    <property type="entry name" value="TetR_C_31"/>
    <property type="match status" value="1"/>
</dbReference>
<reference evidence="6 7" key="2">
    <citation type="journal article" date="2016" name="Genome Announc.">
        <title>Draft Genome Sequences of Streptomyces scabiei S58, Streptomyces turgidiscabies T45, and Streptomyces acidiscabies a10, the Pathogens of Potato Common Scab, Isolated in Japan.</title>
        <authorList>
            <person name="Tomihama T."/>
            <person name="Nishi Y."/>
            <person name="Sakai M."/>
            <person name="Ikenaga M."/>
            <person name="Okubo T."/>
            <person name="Ikeda S."/>
        </authorList>
    </citation>
    <scope>NUCLEOTIDE SEQUENCE [LARGE SCALE GENOMIC DNA]</scope>
    <source>
        <strain evidence="6 7">S58</strain>
    </source>
</reference>
<protein>
    <submittedName>
        <fullName evidence="6">HTH-type transcriptional regulator AcrR</fullName>
    </submittedName>
</protein>
<dbReference type="GO" id="GO:0003700">
    <property type="term" value="F:DNA-binding transcription factor activity"/>
    <property type="evidence" value="ECO:0007669"/>
    <property type="project" value="TreeGrafter"/>
</dbReference>
<feature type="domain" description="HTH tetR-type" evidence="5">
    <location>
        <begin position="21"/>
        <end position="81"/>
    </location>
</feature>
<dbReference type="InterPro" id="IPR041583">
    <property type="entry name" value="TetR_C_31"/>
</dbReference>
<reference evidence="7" key="3">
    <citation type="submission" date="2016-02" db="EMBL/GenBank/DDBJ databases">
        <title>Draft genome of pathogenic Streptomyces sp. in Japan.</title>
        <authorList>
            <person name="Tomihama T."/>
            <person name="Ikenaga M."/>
            <person name="Sakai M."/>
            <person name="Okubo T."/>
            <person name="Ikeda S."/>
        </authorList>
    </citation>
    <scope>NUCLEOTIDE SEQUENCE [LARGE SCALE GENOMIC DNA]</scope>
    <source>
        <strain evidence="7">S58</strain>
    </source>
</reference>
<dbReference type="PRINTS" id="PR00455">
    <property type="entry name" value="HTHTETR"/>
</dbReference>
<sequence length="214" mass="23096">MSRPGGSAQQRDTPVLTERGGVRKAAILDAALRVIGDRGLAGLSMRAIATEAGLPLGALGYYFKTKDDLILAAFELHTRREADRVLAAFAGVVDGDHADDVAEHLTAFIQHGLTEARTRLVAEYEFLIEATRRPDLARVSRAWRQALQIQVGHVATRLGSDDPETDAEIILSVVAGLEIDHLSAPLDPSTTQAIRTALRRTITRLGLHGHAARS</sequence>
<organism evidence="6 7">
    <name type="scientific">Streptomyces scabiei</name>
    <dbReference type="NCBI Taxonomy" id="1930"/>
    <lineage>
        <taxon>Bacteria</taxon>
        <taxon>Bacillati</taxon>
        <taxon>Actinomycetota</taxon>
        <taxon>Actinomycetes</taxon>
        <taxon>Kitasatosporales</taxon>
        <taxon>Streptomycetaceae</taxon>
        <taxon>Streptomyces</taxon>
    </lineage>
</organism>
<gene>
    <name evidence="6" type="primary">acrR_7</name>
    <name evidence="6" type="ORF">SsS58_08212</name>
</gene>
<dbReference type="AlphaFoldDB" id="A0A100JY00"/>
<name>A0A100JY00_STRSC</name>
<dbReference type="Gene3D" id="1.10.357.10">
    <property type="entry name" value="Tetracycline Repressor, domain 2"/>
    <property type="match status" value="1"/>
</dbReference>
<dbReference type="SUPFAM" id="SSF46689">
    <property type="entry name" value="Homeodomain-like"/>
    <property type="match status" value="1"/>
</dbReference>
<evidence type="ECO:0000256" key="3">
    <source>
        <dbReference type="ARBA" id="ARBA00023163"/>
    </source>
</evidence>
<dbReference type="OrthoDB" id="7506349at2"/>
<dbReference type="PANTHER" id="PTHR30055:SF234">
    <property type="entry name" value="HTH-TYPE TRANSCRIPTIONAL REGULATOR BETI"/>
    <property type="match status" value="1"/>
</dbReference>
<dbReference type="PANTHER" id="PTHR30055">
    <property type="entry name" value="HTH-TYPE TRANSCRIPTIONAL REGULATOR RUTR"/>
    <property type="match status" value="1"/>
</dbReference>
<dbReference type="SUPFAM" id="SSF48498">
    <property type="entry name" value="Tetracyclin repressor-like, C-terminal domain"/>
    <property type="match status" value="1"/>
</dbReference>
<evidence type="ECO:0000256" key="4">
    <source>
        <dbReference type="PROSITE-ProRule" id="PRU00335"/>
    </source>
</evidence>
<comment type="caution">
    <text evidence="6">The sequence shown here is derived from an EMBL/GenBank/DDBJ whole genome shotgun (WGS) entry which is preliminary data.</text>
</comment>
<dbReference type="InterPro" id="IPR036271">
    <property type="entry name" value="Tet_transcr_reg_TetR-rel_C_sf"/>
</dbReference>
<keyword evidence="3" id="KW-0804">Transcription</keyword>
<reference evidence="7" key="1">
    <citation type="submission" date="2015-11" db="EMBL/GenBank/DDBJ databases">
        <authorList>
            <consortium name="Cross-ministerial Strategic Innovation Promotion Program (SIP) consortium"/>
            <person name="Tomihama T."/>
            <person name="Ikenaga M."/>
            <person name="Sakai M."/>
            <person name="Okubo T."/>
            <person name="Ikeda S."/>
        </authorList>
    </citation>
    <scope>NUCLEOTIDE SEQUENCE [LARGE SCALE GENOMIC DNA]</scope>
    <source>
        <strain evidence="7">S58</strain>
    </source>
</reference>